<protein>
    <submittedName>
        <fullName evidence="11">Related to zinc transporter</fullName>
    </submittedName>
</protein>
<feature type="transmembrane region" description="Helical" evidence="9">
    <location>
        <begin position="194"/>
        <end position="213"/>
    </location>
</feature>
<evidence type="ECO:0000256" key="3">
    <source>
        <dbReference type="ARBA" id="ARBA00022448"/>
    </source>
</evidence>
<feature type="region of interest" description="Disordered" evidence="8">
    <location>
        <begin position="217"/>
        <end position="366"/>
    </location>
</feature>
<evidence type="ECO:0000256" key="2">
    <source>
        <dbReference type="ARBA" id="ARBA00008873"/>
    </source>
</evidence>
<dbReference type="HOGENOM" id="CLU_013430_7_0_1"/>
<keyword evidence="12" id="KW-1185">Reference proteome</keyword>
<feature type="transmembrane region" description="Helical" evidence="9">
    <location>
        <begin position="414"/>
        <end position="440"/>
    </location>
</feature>
<evidence type="ECO:0000259" key="10">
    <source>
        <dbReference type="Pfam" id="PF01545"/>
    </source>
</evidence>
<evidence type="ECO:0000256" key="9">
    <source>
        <dbReference type="SAM" id="Phobius"/>
    </source>
</evidence>
<feature type="compositionally biased region" description="Basic and acidic residues" evidence="8">
    <location>
        <begin position="384"/>
        <end position="407"/>
    </location>
</feature>
<evidence type="ECO:0000256" key="5">
    <source>
        <dbReference type="ARBA" id="ARBA00022989"/>
    </source>
</evidence>
<dbReference type="PANTHER" id="PTHR45755">
    <property type="match status" value="1"/>
</dbReference>
<dbReference type="GO" id="GO:0005385">
    <property type="term" value="F:zinc ion transmembrane transporter activity"/>
    <property type="evidence" value="ECO:0007669"/>
    <property type="project" value="InterPro"/>
</dbReference>
<evidence type="ECO:0000256" key="7">
    <source>
        <dbReference type="ARBA" id="ARBA00023136"/>
    </source>
</evidence>
<accession>G4TRN5</accession>
<dbReference type="GO" id="GO:0006882">
    <property type="term" value="P:intracellular zinc ion homeostasis"/>
    <property type="evidence" value="ECO:0007669"/>
    <property type="project" value="InterPro"/>
</dbReference>
<keyword evidence="5 9" id="KW-1133">Transmembrane helix</keyword>
<dbReference type="AlphaFoldDB" id="G4TRN5"/>
<gene>
    <name evidence="11" type="ORF">PIIN_07932</name>
</gene>
<dbReference type="Proteomes" id="UP000007148">
    <property type="component" value="Unassembled WGS sequence"/>
</dbReference>
<dbReference type="InterPro" id="IPR002524">
    <property type="entry name" value="Cation_efflux"/>
</dbReference>
<feature type="transmembrane region" description="Helical" evidence="9">
    <location>
        <begin position="163"/>
        <end position="182"/>
    </location>
</feature>
<reference evidence="11 12" key="1">
    <citation type="journal article" date="2011" name="PLoS Pathog.">
        <title>Endophytic Life Strategies Decoded by Genome and Transcriptome Analyses of the Mutualistic Root Symbiont Piriformospora indica.</title>
        <authorList>
            <person name="Zuccaro A."/>
            <person name="Lahrmann U."/>
            <person name="Guldener U."/>
            <person name="Langen G."/>
            <person name="Pfiffi S."/>
            <person name="Biedenkopf D."/>
            <person name="Wong P."/>
            <person name="Samans B."/>
            <person name="Grimm C."/>
            <person name="Basiewicz M."/>
            <person name="Murat C."/>
            <person name="Martin F."/>
            <person name="Kogel K.H."/>
        </authorList>
    </citation>
    <scope>NUCLEOTIDE SEQUENCE [LARGE SCALE GENOMIC DNA]</scope>
    <source>
        <strain evidence="11 12">DSM 11827</strain>
    </source>
</reference>
<evidence type="ECO:0000256" key="4">
    <source>
        <dbReference type="ARBA" id="ARBA00022692"/>
    </source>
</evidence>
<evidence type="ECO:0000256" key="6">
    <source>
        <dbReference type="ARBA" id="ARBA00023065"/>
    </source>
</evidence>
<feature type="compositionally biased region" description="Basic and acidic residues" evidence="8">
    <location>
        <begin position="237"/>
        <end position="277"/>
    </location>
</feature>
<feature type="domain" description="Cation efflux protein transmembrane" evidence="10">
    <location>
        <begin position="402"/>
        <end position="470"/>
    </location>
</feature>
<comment type="subcellular location">
    <subcellularLocation>
        <location evidence="1">Membrane</location>
        <topology evidence="1">Multi-pass membrane protein</topology>
    </subcellularLocation>
</comment>
<feature type="compositionally biased region" description="Basic and acidic residues" evidence="8">
    <location>
        <begin position="298"/>
        <end position="319"/>
    </location>
</feature>
<dbReference type="InParanoid" id="G4TRN5"/>
<evidence type="ECO:0000256" key="1">
    <source>
        <dbReference type="ARBA" id="ARBA00004141"/>
    </source>
</evidence>
<dbReference type="GO" id="GO:0016020">
    <property type="term" value="C:membrane"/>
    <property type="evidence" value="ECO:0007669"/>
    <property type="project" value="UniProtKB-SubCell"/>
</dbReference>
<keyword evidence="7 9" id="KW-0472">Membrane</keyword>
<dbReference type="STRING" id="1109443.G4TRN5"/>
<dbReference type="Gene3D" id="1.20.1510.10">
    <property type="entry name" value="Cation efflux protein transmembrane domain"/>
    <property type="match status" value="2"/>
</dbReference>
<dbReference type="GO" id="GO:0005794">
    <property type="term" value="C:Golgi apparatus"/>
    <property type="evidence" value="ECO:0007669"/>
    <property type="project" value="TreeGrafter"/>
</dbReference>
<name>G4TRN5_SERID</name>
<feature type="transmembrane region" description="Helical" evidence="9">
    <location>
        <begin position="92"/>
        <end position="111"/>
    </location>
</feature>
<comment type="caution">
    <text evidence="11">The sequence shown here is derived from an EMBL/GenBank/DDBJ whole genome shotgun (WGS) entry which is preliminary data.</text>
</comment>
<proteinExistence type="inferred from homology"/>
<comment type="similarity">
    <text evidence="2">Belongs to the cation diffusion facilitator (CDF) transporter (TC 2.A.4) family. SLC30A subfamily.</text>
</comment>
<keyword evidence="3" id="KW-0813">Transport</keyword>
<dbReference type="InterPro" id="IPR058533">
    <property type="entry name" value="Cation_efflux_TM"/>
</dbReference>
<organism evidence="11 12">
    <name type="scientific">Serendipita indica (strain DSM 11827)</name>
    <name type="common">Root endophyte fungus</name>
    <name type="synonym">Piriformospora indica</name>
    <dbReference type="NCBI Taxonomy" id="1109443"/>
    <lineage>
        <taxon>Eukaryota</taxon>
        <taxon>Fungi</taxon>
        <taxon>Dikarya</taxon>
        <taxon>Basidiomycota</taxon>
        <taxon>Agaricomycotina</taxon>
        <taxon>Agaricomycetes</taxon>
        <taxon>Sebacinales</taxon>
        <taxon>Serendipitaceae</taxon>
        <taxon>Serendipita</taxon>
    </lineage>
</organism>
<feature type="transmembrane region" description="Helical" evidence="9">
    <location>
        <begin position="123"/>
        <end position="142"/>
    </location>
</feature>
<feature type="domain" description="Cation efflux protein transmembrane" evidence="10">
    <location>
        <begin position="92"/>
        <end position="223"/>
    </location>
</feature>
<evidence type="ECO:0000313" key="11">
    <source>
        <dbReference type="EMBL" id="CCA73978.1"/>
    </source>
</evidence>
<sequence length="567" mass="62385">MISKGTIHSQRTVFQLTYIPTAAITCIVTPLFSRTLSVAEVPLALLFYYTQRPPAPRAPGSAGMGKSASEPFFRLLQSYLNTILSNQESRKIFYFLLVNLAYMLVQMLYGVWTNSLGLISDAIHMAFDCMAIAMGLFASVMATWKPNERFTYGYSRIETLSGFANGIFLILISLFIIVEAIQRLLDPPQMNTRQLLLVSTGGLAVNLFGMFAMGGHHHHGHSHSHGGHSHGGSSAAHDSHSHESPHGHSHDSPHGHSHDSSSHGHSHAEEQCSDSEHHHSHSHGHSHDSPQEETFQFHTHDHEESHSHSHSHSHEDHGHSHLHFRPNAPGSHSVDTPDIRLESPKGGQFRVLDSSGPNSSLPITPITPASLPFSPLTPSYSFTHDPHLQAHHPEAHSHDHSHSHEGHSHNMRGVFLHVMADTLGSVGVIISTILIKIYGWTGFDPIASMFIAILIAVSVFPLVMDTGKVLALDLDGKETDVERALRELSGIHGVQSYTQAQFWPLEQSKLIGSIHIQITPGLVGGTMQGNGEHYHGLSKLDRVREEVEHILKSRIKGLDELVIQLDG</sequence>
<evidence type="ECO:0000313" key="12">
    <source>
        <dbReference type="Proteomes" id="UP000007148"/>
    </source>
</evidence>
<feature type="compositionally biased region" description="Basic residues" evidence="8">
    <location>
        <begin position="217"/>
        <end position="228"/>
    </location>
</feature>
<dbReference type="InterPro" id="IPR045316">
    <property type="entry name" value="Msc2-like"/>
</dbReference>
<keyword evidence="4 9" id="KW-0812">Transmembrane</keyword>
<dbReference type="InterPro" id="IPR027469">
    <property type="entry name" value="Cation_efflux_TMD_sf"/>
</dbReference>
<feature type="transmembrane region" description="Helical" evidence="9">
    <location>
        <begin position="446"/>
        <end position="464"/>
    </location>
</feature>
<dbReference type="GO" id="GO:0031410">
    <property type="term" value="C:cytoplasmic vesicle"/>
    <property type="evidence" value="ECO:0007669"/>
    <property type="project" value="TreeGrafter"/>
</dbReference>
<dbReference type="EMBL" id="CAFZ01000268">
    <property type="protein sequence ID" value="CCA73978.1"/>
    <property type="molecule type" value="Genomic_DNA"/>
</dbReference>
<dbReference type="GO" id="GO:1904257">
    <property type="term" value="P:zinc ion import into Golgi lumen"/>
    <property type="evidence" value="ECO:0007669"/>
    <property type="project" value="TreeGrafter"/>
</dbReference>
<dbReference type="SUPFAM" id="SSF161111">
    <property type="entry name" value="Cation efflux protein transmembrane domain-like"/>
    <property type="match status" value="1"/>
</dbReference>
<dbReference type="Pfam" id="PF01545">
    <property type="entry name" value="Cation_efflux"/>
    <property type="match status" value="2"/>
</dbReference>
<keyword evidence="6" id="KW-0406">Ion transport</keyword>
<feature type="region of interest" description="Disordered" evidence="8">
    <location>
        <begin position="382"/>
        <end position="407"/>
    </location>
</feature>
<dbReference type="NCBIfam" id="TIGR01297">
    <property type="entry name" value="CDF"/>
    <property type="match status" value="2"/>
</dbReference>
<evidence type="ECO:0000256" key="8">
    <source>
        <dbReference type="SAM" id="MobiDB-lite"/>
    </source>
</evidence>
<dbReference type="PANTHER" id="PTHR45755:SF4">
    <property type="entry name" value="ZINC TRANSPORTER 7"/>
    <property type="match status" value="1"/>
</dbReference>
<dbReference type="OMA" id="ISAKENY"/>
<dbReference type="OrthoDB" id="78669at2759"/>
<dbReference type="eggNOG" id="KOG1484">
    <property type="taxonomic scope" value="Eukaryota"/>
</dbReference>